<proteinExistence type="predicted"/>
<dbReference type="Proteomes" id="UP001210925">
    <property type="component" value="Unassembled WGS sequence"/>
</dbReference>
<dbReference type="AlphaFoldDB" id="A0AAD5Y8V7"/>
<dbReference type="Pfam" id="PF07426">
    <property type="entry name" value="Dynactin_p22"/>
    <property type="match status" value="1"/>
</dbReference>
<evidence type="ECO:0000313" key="3">
    <source>
        <dbReference type="Proteomes" id="UP001210925"/>
    </source>
</evidence>
<name>A0AAD5Y8V7_9FUNG</name>
<feature type="coiled-coil region" evidence="1">
    <location>
        <begin position="100"/>
        <end position="152"/>
    </location>
</feature>
<sequence length="180" mass="21262">MTLISKVTTKHMLEERLEIIEQIVSPEPVSANTVIPKADPKQTIIGDYFEFKKRLYSTDKPEIQKYLKLYQQVEPNLNYSRTLLDHHLMKEMVVCSFQELNTLISQLQELKDLVAVADLEFNYKKQEIHKVIEEYDLESDDLEKQSEQFLKLLGDYNDFISKISTLFVNYHLMLDELENK</sequence>
<comment type="caution">
    <text evidence="2">The sequence shown here is derived from an EMBL/GenBank/DDBJ whole genome shotgun (WGS) entry which is preliminary data.</text>
</comment>
<evidence type="ECO:0000256" key="1">
    <source>
        <dbReference type="SAM" id="Coils"/>
    </source>
</evidence>
<organism evidence="2 3">
    <name type="scientific">Boothiomyces macroporosus</name>
    <dbReference type="NCBI Taxonomy" id="261099"/>
    <lineage>
        <taxon>Eukaryota</taxon>
        <taxon>Fungi</taxon>
        <taxon>Fungi incertae sedis</taxon>
        <taxon>Chytridiomycota</taxon>
        <taxon>Chytridiomycota incertae sedis</taxon>
        <taxon>Chytridiomycetes</taxon>
        <taxon>Rhizophydiales</taxon>
        <taxon>Terramycetaceae</taxon>
        <taxon>Boothiomyces</taxon>
    </lineage>
</organism>
<evidence type="ECO:0000313" key="2">
    <source>
        <dbReference type="EMBL" id="KAJ3258454.1"/>
    </source>
</evidence>
<gene>
    <name evidence="2" type="ORF">HK103_003576</name>
</gene>
<dbReference type="EMBL" id="JADGKB010000027">
    <property type="protein sequence ID" value="KAJ3258454.1"/>
    <property type="molecule type" value="Genomic_DNA"/>
</dbReference>
<protein>
    <submittedName>
        <fullName evidence="2">Uncharacterized protein</fullName>
    </submittedName>
</protein>
<accession>A0AAD5Y8V7</accession>
<keyword evidence="1" id="KW-0175">Coiled coil</keyword>
<reference evidence="2" key="1">
    <citation type="submission" date="2020-05" db="EMBL/GenBank/DDBJ databases">
        <title>Phylogenomic resolution of chytrid fungi.</title>
        <authorList>
            <person name="Stajich J.E."/>
            <person name="Amses K."/>
            <person name="Simmons R."/>
            <person name="Seto K."/>
            <person name="Myers J."/>
            <person name="Bonds A."/>
            <person name="Quandt C.A."/>
            <person name="Barry K."/>
            <person name="Liu P."/>
            <person name="Grigoriev I."/>
            <person name="Longcore J.E."/>
            <person name="James T.Y."/>
        </authorList>
    </citation>
    <scope>NUCLEOTIDE SEQUENCE</scope>
    <source>
        <strain evidence="2">PLAUS21</strain>
    </source>
</reference>
<dbReference type="InterPro" id="IPR009991">
    <property type="entry name" value="DCTN3"/>
</dbReference>
<dbReference type="GO" id="GO:0005869">
    <property type="term" value="C:dynactin complex"/>
    <property type="evidence" value="ECO:0007669"/>
    <property type="project" value="InterPro"/>
</dbReference>
<dbReference type="GO" id="GO:0061640">
    <property type="term" value="P:cytoskeleton-dependent cytokinesis"/>
    <property type="evidence" value="ECO:0007669"/>
    <property type="project" value="InterPro"/>
</dbReference>
<keyword evidence="3" id="KW-1185">Reference proteome</keyword>